<reference evidence="5" key="1">
    <citation type="journal article" date="2021" name="PeerJ">
        <title>Extensive microbial diversity within the chicken gut microbiome revealed by metagenomics and culture.</title>
        <authorList>
            <person name="Gilroy R."/>
            <person name="Ravi A."/>
            <person name="Getino M."/>
            <person name="Pursley I."/>
            <person name="Horton D.L."/>
            <person name="Alikhan N.F."/>
            <person name="Baker D."/>
            <person name="Gharbi K."/>
            <person name="Hall N."/>
            <person name="Watson M."/>
            <person name="Adriaenssens E.M."/>
            <person name="Foster-Nyarko E."/>
            <person name="Jarju S."/>
            <person name="Secka A."/>
            <person name="Antonio M."/>
            <person name="Oren A."/>
            <person name="Chaudhuri R.R."/>
            <person name="La Ragione R."/>
            <person name="Hildebrand F."/>
            <person name="Pallen M.J."/>
        </authorList>
    </citation>
    <scope>NUCLEOTIDE SEQUENCE</scope>
    <source>
        <strain evidence="5">CHK187-11901</strain>
    </source>
</reference>
<dbReference type="InterPro" id="IPR018197">
    <property type="entry name" value="Glycerate_kinase_RE-like"/>
</dbReference>
<protein>
    <submittedName>
        <fullName evidence="5">Glycerate kinase</fullName>
    </submittedName>
</protein>
<dbReference type="PIRSF" id="PIRSF006078">
    <property type="entry name" value="GlxK"/>
    <property type="match status" value="1"/>
</dbReference>
<evidence type="ECO:0000256" key="4">
    <source>
        <dbReference type="PIRNR" id="PIRNR006078"/>
    </source>
</evidence>
<dbReference type="SUPFAM" id="SSF110738">
    <property type="entry name" value="Glycerate kinase I"/>
    <property type="match status" value="1"/>
</dbReference>
<dbReference type="GO" id="GO:0031388">
    <property type="term" value="P:organic acid phosphorylation"/>
    <property type="evidence" value="ECO:0007669"/>
    <property type="project" value="UniProtKB-UniRule"/>
</dbReference>
<evidence type="ECO:0000313" key="5">
    <source>
        <dbReference type="EMBL" id="HJC35680.1"/>
    </source>
</evidence>
<dbReference type="Gene3D" id="3.90.1510.10">
    <property type="entry name" value="Glycerate kinase, domain 2"/>
    <property type="match status" value="1"/>
</dbReference>
<reference evidence="5" key="2">
    <citation type="submission" date="2021-04" db="EMBL/GenBank/DDBJ databases">
        <authorList>
            <person name="Gilroy R."/>
        </authorList>
    </citation>
    <scope>NUCLEOTIDE SEQUENCE</scope>
    <source>
        <strain evidence="5">CHK187-11901</strain>
    </source>
</reference>
<dbReference type="NCBIfam" id="TIGR00045">
    <property type="entry name" value="glycerate kinase"/>
    <property type="match status" value="1"/>
</dbReference>
<dbReference type="AlphaFoldDB" id="A0A9D2NNH9"/>
<dbReference type="EMBL" id="DWWM01000005">
    <property type="protein sequence ID" value="HJC35680.1"/>
    <property type="molecule type" value="Genomic_DNA"/>
</dbReference>
<keyword evidence="3 4" id="KW-0418">Kinase</keyword>
<dbReference type="InterPro" id="IPR018193">
    <property type="entry name" value="Glyc_kinase_flavodox-like_fold"/>
</dbReference>
<dbReference type="Pfam" id="PF02595">
    <property type="entry name" value="Gly_kinase"/>
    <property type="match status" value="1"/>
</dbReference>
<evidence type="ECO:0000313" key="6">
    <source>
        <dbReference type="Proteomes" id="UP000823896"/>
    </source>
</evidence>
<keyword evidence="2 4" id="KW-0808">Transferase</keyword>
<accession>A0A9D2NNH9</accession>
<evidence type="ECO:0000256" key="2">
    <source>
        <dbReference type="ARBA" id="ARBA00022679"/>
    </source>
</evidence>
<dbReference type="PANTHER" id="PTHR21599:SF0">
    <property type="entry name" value="GLYCERATE KINASE"/>
    <property type="match status" value="1"/>
</dbReference>
<dbReference type="InterPro" id="IPR036129">
    <property type="entry name" value="Glycerate_kinase_sf"/>
</dbReference>
<dbReference type="Gene3D" id="3.40.50.10350">
    <property type="entry name" value="Glycerate kinase, domain 1"/>
    <property type="match status" value="1"/>
</dbReference>
<evidence type="ECO:0000256" key="1">
    <source>
        <dbReference type="ARBA" id="ARBA00006284"/>
    </source>
</evidence>
<comment type="similarity">
    <text evidence="1 4">Belongs to the glycerate kinase type-1 family.</text>
</comment>
<proteinExistence type="inferred from homology"/>
<organism evidence="5 6">
    <name type="scientific">Candidatus Merdibacter merdavium</name>
    <dbReference type="NCBI Taxonomy" id="2838692"/>
    <lineage>
        <taxon>Bacteria</taxon>
        <taxon>Bacillati</taxon>
        <taxon>Bacillota</taxon>
        <taxon>Erysipelotrichia</taxon>
        <taxon>Erysipelotrichales</taxon>
        <taxon>Erysipelotrichaceae</taxon>
        <taxon>Merdibacter</taxon>
    </lineage>
</organism>
<dbReference type="Proteomes" id="UP000823896">
    <property type="component" value="Unassembled WGS sequence"/>
</dbReference>
<evidence type="ECO:0000256" key="3">
    <source>
        <dbReference type="ARBA" id="ARBA00022777"/>
    </source>
</evidence>
<comment type="caution">
    <text evidence="5">The sequence shown here is derived from an EMBL/GenBank/DDBJ whole genome shotgun (WGS) entry which is preliminary data.</text>
</comment>
<dbReference type="GO" id="GO:0008887">
    <property type="term" value="F:glycerate kinase activity"/>
    <property type="evidence" value="ECO:0007669"/>
    <property type="project" value="UniProtKB-UniRule"/>
</dbReference>
<dbReference type="PANTHER" id="PTHR21599">
    <property type="entry name" value="GLYCERATE KINASE"/>
    <property type="match status" value="1"/>
</dbReference>
<gene>
    <name evidence="5" type="ORF">H9702_00930</name>
</gene>
<sequence>MKIIVACDSYKGCMTSREVADNITAAIHRVDPAIDVVSYTMADGGEGTAAAFCDACGGEMVEAATTNAYGRKISAQYALIEDGRTAVIEAAGCIGLAMHPREKRNPLMASSFGVGTLMLDAQRRGCRRIIVGLGGTATNDGGMGLLQSLGARFYDENHKYLSPQAVNLEKVRYIDFNRLELLADIELTVACDVKNHLLGKEGATYTFGKQKGLYPAQLERVDQGMRNFRDQVKRYRHIDLDAFAGGGAAGGIGAVLIGLLGAKMVPGIELLLSYSTLEKELADCDLVITGEGQSDAQTLMGKVPAGIAARAAAANCPIICVSGALGIGYEKLYELGFIGIFSIADRAMSFLQALEQAPAKLQGFIYSLMRTIVSLQRNSRSAGFTL</sequence>
<dbReference type="InterPro" id="IPR004381">
    <property type="entry name" value="Glycerate_kinase"/>
</dbReference>
<name>A0A9D2NNH9_9FIRM</name>